<name>A0A5Q0TH96_9VIBR</name>
<dbReference type="InterPro" id="IPR021932">
    <property type="entry name" value="DUF3545"/>
</dbReference>
<proteinExistence type="predicted"/>
<dbReference type="Pfam" id="PF12065">
    <property type="entry name" value="DUF3545"/>
    <property type="match status" value="1"/>
</dbReference>
<keyword evidence="2" id="KW-1185">Reference proteome</keyword>
<accession>A0A5Q0TH96</accession>
<evidence type="ECO:0000313" key="1">
    <source>
        <dbReference type="EMBL" id="QGA65566.1"/>
    </source>
</evidence>
<dbReference type="AlphaFoldDB" id="A0A5Q0TH96"/>
<reference evidence="1 2" key="1">
    <citation type="submission" date="2019-10" db="EMBL/GenBank/DDBJ databases">
        <title>Vibrio sp. nov., isolated from Coralline algae surface.</title>
        <authorList>
            <person name="Geng Y."/>
            <person name="Zhang X."/>
        </authorList>
    </citation>
    <scope>NUCLEOTIDE SEQUENCE [LARGE SCALE GENOMIC DNA]</scope>
    <source>
        <strain evidence="1 2">SM1977</strain>
    </source>
</reference>
<dbReference type="EMBL" id="CP045699">
    <property type="protein sequence ID" value="QGA65566.1"/>
    <property type="molecule type" value="Genomic_DNA"/>
</dbReference>
<protein>
    <submittedName>
        <fullName evidence="1">DUF3545 family protein</fullName>
    </submittedName>
</protein>
<organism evidence="1 2">
    <name type="scientific">Vibrio algicola</name>
    <dbReference type="NCBI Taxonomy" id="2662262"/>
    <lineage>
        <taxon>Bacteria</taxon>
        <taxon>Pseudomonadati</taxon>
        <taxon>Pseudomonadota</taxon>
        <taxon>Gammaproteobacteria</taxon>
        <taxon>Vibrionales</taxon>
        <taxon>Vibrionaceae</taxon>
        <taxon>Vibrio</taxon>
    </lineage>
</organism>
<sequence>MEGFQLDSIMDMETDQYRSTRVKAGKRKWREIEAILDRRQLQKELMELDYSGEYKLDDIQI</sequence>
<dbReference type="RefSeq" id="WP_153447713.1">
    <property type="nucleotide sequence ID" value="NZ_CP045699.1"/>
</dbReference>
<gene>
    <name evidence="1" type="ORF">GFB47_09175</name>
</gene>
<dbReference type="Proteomes" id="UP000348942">
    <property type="component" value="Chromosome 1"/>
</dbReference>
<evidence type="ECO:0000313" key="2">
    <source>
        <dbReference type="Proteomes" id="UP000348942"/>
    </source>
</evidence>